<protein>
    <submittedName>
        <fullName evidence="3">SH3 domain-containing protein</fullName>
    </submittedName>
</protein>
<keyword evidence="4" id="KW-1185">Reference proteome</keyword>
<dbReference type="PROSITE" id="PS51257">
    <property type="entry name" value="PROKAR_LIPOPROTEIN"/>
    <property type="match status" value="1"/>
</dbReference>
<feature type="chain" id="PRO_5023023618" evidence="1">
    <location>
        <begin position="24"/>
        <end position="266"/>
    </location>
</feature>
<feature type="signal peptide" evidence="1">
    <location>
        <begin position="1"/>
        <end position="23"/>
    </location>
</feature>
<dbReference type="Gene3D" id="2.30.30.40">
    <property type="entry name" value="SH3 Domains"/>
    <property type="match status" value="1"/>
</dbReference>
<evidence type="ECO:0000259" key="2">
    <source>
        <dbReference type="Pfam" id="PF08239"/>
    </source>
</evidence>
<feature type="domain" description="SH3b" evidence="2">
    <location>
        <begin position="182"/>
        <end position="239"/>
    </location>
</feature>
<dbReference type="EMBL" id="VOOR01000001">
    <property type="protein sequence ID" value="TXB70218.1"/>
    <property type="molecule type" value="Genomic_DNA"/>
</dbReference>
<comment type="caution">
    <text evidence="3">The sequence shown here is derived from an EMBL/GenBank/DDBJ whole genome shotgun (WGS) entry which is preliminary data.</text>
</comment>
<evidence type="ECO:0000313" key="3">
    <source>
        <dbReference type="EMBL" id="TXB70218.1"/>
    </source>
</evidence>
<sequence>MIRLICFSIIALSMASCQQPASADGSKKPAALTPSPDEAALLAQQYAAFAKARENPMPTAQVMEKGKLYPVDEAPLDTAFFVYREQLRQALAQHDVLSLLDAVAQDVKIHYASENGVADFISRFGLDSNEPDTLEVWALLEGVLEQGGTFSPGQKSFSAPYYFSLWPESADAATEIAITGKGVRVRAQPSLNSEVVTTVSYPIVELLGFEKEEAIGGQVFPWLHIRLRDGKEGYVFGQFAGYPMGHRATFEQREGQWALTYLLTGS</sequence>
<dbReference type="RefSeq" id="WP_147165450.1">
    <property type="nucleotide sequence ID" value="NZ_VOOR01000001.1"/>
</dbReference>
<evidence type="ECO:0000256" key="1">
    <source>
        <dbReference type="SAM" id="SignalP"/>
    </source>
</evidence>
<dbReference type="Pfam" id="PF08239">
    <property type="entry name" value="SH3_3"/>
    <property type="match status" value="1"/>
</dbReference>
<dbReference type="Proteomes" id="UP000321580">
    <property type="component" value="Unassembled WGS sequence"/>
</dbReference>
<organism evidence="3 4">
    <name type="scientific">Phaeodactylibacter luteus</name>
    <dbReference type="NCBI Taxonomy" id="1564516"/>
    <lineage>
        <taxon>Bacteria</taxon>
        <taxon>Pseudomonadati</taxon>
        <taxon>Bacteroidota</taxon>
        <taxon>Saprospiria</taxon>
        <taxon>Saprospirales</taxon>
        <taxon>Haliscomenobacteraceae</taxon>
        <taxon>Phaeodactylibacter</taxon>
    </lineage>
</organism>
<accession>A0A5C6S5U5</accession>
<keyword evidence="1" id="KW-0732">Signal</keyword>
<gene>
    <name evidence="3" type="ORF">FRY97_00495</name>
</gene>
<name>A0A5C6S5U5_9BACT</name>
<dbReference type="InterPro" id="IPR003646">
    <property type="entry name" value="SH3-like_bac-type"/>
</dbReference>
<dbReference type="AlphaFoldDB" id="A0A5C6S5U5"/>
<dbReference type="OrthoDB" id="849117at2"/>
<proteinExistence type="predicted"/>
<reference evidence="3 4" key="1">
    <citation type="submission" date="2019-08" db="EMBL/GenBank/DDBJ databases">
        <title>Genome of Phaeodactylibacter luteus.</title>
        <authorList>
            <person name="Bowman J.P."/>
        </authorList>
    </citation>
    <scope>NUCLEOTIDE SEQUENCE [LARGE SCALE GENOMIC DNA]</scope>
    <source>
        <strain evidence="3 4">KCTC 42180</strain>
    </source>
</reference>
<evidence type="ECO:0000313" key="4">
    <source>
        <dbReference type="Proteomes" id="UP000321580"/>
    </source>
</evidence>